<dbReference type="Pfam" id="PF03473">
    <property type="entry name" value="MOSC"/>
    <property type="match status" value="1"/>
</dbReference>
<reference evidence="3" key="1">
    <citation type="submission" date="2023-10" db="EMBL/GenBank/DDBJ databases">
        <authorList>
            <person name="Hackl T."/>
        </authorList>
    </citation>
    <scope>NUCLEOTIDE SEQUENCE</scope>
</reference>
<evidence type="ECO:0000259" key="2">
    <source>
        <dbReference type="PROSITE" id="PS51340"/>
    </source>
</evidence>
<feature type="region of interest" description="Disordered" evidence="1">
    <location>
        <begin position="154"/>
        <end position="174"/>
    </location>
</feature>
<dbReference type="GO" id="GO:0030170">
    <property type="term" value="F:pyridoxal phosphate binding"/>
    <property type="evidence" value="ECO:0007669"/>
    <property type="project" value="InterPro"/>
</dbReference>
<dbReference type="AlphaFoldDB" id="A0AAI8VYR5"/>
<feature type="compositionally biased region" description="Basic and acidic residues" evidence="1">
    <location>
        <begin position="272"/>
        <end position="284"/>
    </location>
</feature>
<sequence length="430" mass="47051">MKITELYIYPIKSLHPLSVPRTRLRREGLEHDRRFMLLKVLSDDQNSYKPIQTALFPECTLFHQAIDGGDIVVTYHTPAEPLFPPVPEQRTALRVPLAPDVGVSGMETVDVELMGSATTAYRMGGRYDEWFSACMGYETILVYIGDQGRGVLAHTPSGNAGPRPKQQQQQQKSWFSSITSYITGSGDGPGRDGKGHRKDNWLTFNECAPFLLTSQASLRDVSARLPEGEAMDMIKFRPNIVVDSSPTPSSSTSPPATSSENSSEAGGSQDSQKQRPEEAEELKPWDEDFWAEVTVLSAAGTSQSNDKHASPQPHRLALTANCARCISINIDYGTGRPALGEQGSVLKKLMRDRRVDAGNKWSPIFGRYAFLLPPSSPRGGAGDHEGTGGGDDEDGGEYGDDELAVDIAVGDEVTVTRRIADRDVWAWPKV</sequence>
<dbReference type="InterPro" id="IPR005303">
    <property type="entry name" value="MOCOS_middle"/>
</dbReference>
<dbReference type="PROSITE" id="PS51340">
    <property type="entry name" value="MOSC"/>
    <property type="match status" value="1"/>
</dbReference>
<keyword evidence="4" id="KW-1185">Reference proteome</keyword>
<dbReference type="SUPFAM" id="SSF141673">
    <property type="entry name" value="MOSC N-terminal domain-like"/>
    <property type="match status" value="1"/>
</dbReference>
<dbReference type="Proteomes" id="UP001295740">
    <property type="component" value="Unassembled WGS sequence"/>
</dbReference>
<feature type="region of interest" description="Disordered" evidence="1">
    <location>
        <begin position="238"/>
        <end position="284"/>
    </location>
</feature>
<dbReference type="GO" id="GO:0003824">
    <property type="term" value="F:catalytic activity"/>
    <property type="evidence" value="ECO:0007669"/>
    <property type="project" value="InterPro"/>
</dbReference>
<evidence type="ECO:0000256" key="1">
    <source>
        <dbReference type="SAM" id="MobiDB-lite"/>
    </source>
</evidence>
<evidence type="ECO:0000313" key="4">
    <source>
        <dbReference type="Proteomes" id="UP001295740"/>
    </source>
</evidence>
<proteinExistence type="predicted"/>
<feature type="domain" description="MOSC" evidence="2">
    <location>
        <begin position="176"/>
        <end position="416"/>
    </location>
</feature>
<organism evidence="3 4">
    <name type="scientific">Anthostomella pinea</name>
    <dbReference type="NCBI Taxonomy" id="933095"/>
    <lineage>
        <taxon>Eukaryota</taxon>
        <taxon>Fungi</taxon>
        <taxon>Dikarya</taxon>
        <taxon>Ascomycota</taxon>
        <taxon>Pezizomycotina</taxon>
        <taxon>Sordariomycetes</taxon>
        <taxon>Xylariomycetidae</taxon>
        <taxon>Xylariales</taxon>
        <taxon>Xylariaceae</taxon>
        <taxon>Anthostomella</taxon>
    </lineage>
</organism>
<feature type="compositionally biased region" description="Acidic residues" evidence="1">
    <location>
        <begin position="390"/>
        <end position="399"/>
    </location>
</feature>
<protein>
    <submittedName>
        <fullName evidence="3">Uu.00g016730.m01.CDS01</fullName>
    </submittedName>
</protein>
<gene>
    <name evidence="3" type="ORF">KHLLAP_LOCUS14022</name>
</gene>
<comment type="caution">
    <text evidence="3">The sequence shown here is derived from an EMBL/GenBank/DDBJ whole genome shotgun (WGS) entry which is preliminary data.</text>
</comment>
<evidence type="ECO:0000313" key="3">
    <source>
        <dbReference type="EMBL" id="CAJ2513554.1"/>
    </source>
</evidence>
<dbReference type="EMBL" id="CAUWAG010000020">
    <property type="protein sequence ID" value="CAJ2513554.1"/>
    <property type="molecule type" value="Genomic_DNA"/>
</dbReference>
<dbReference type="InterPro" id="IPR005302">
    <property type="entry name" value="MoCF_Sase_C"/>
</dbReference>
<accession>A0AAI8VYR5</accession>
<name>A0AAI8VYR5_9PEZI</name>
<dbReference type="GO" id="GO:0030151">
    <property type="term" value="F:molybdenum ion binding"/>
    <property type="evidence" value="ECO:0007669"/>
    <property type="project" value="InterPro"/>
</dbReference>
<feature type="compositionally biased region" description="Low complexity" evidence="1">
    <location>
        <begin position="244"/>
        <end position="265"/>
    </location>
</feature>
<feature type="region of interest" description="Disordered" evidence="1">
    <location>
        <begin position="375"/>
        <end position="399"/>
    </location>
</feature>
<dbReference type="Pfam" id="PF03476">
    <property type="entry name" value="MOSC_N"/>
    <property type="match status" value="1"/>
</dbReference>